<feature type="transmembrane region" description="Helical" evidence="1">
    <location>
        <begin position="162"/>
        <end position="184"/>
    </location>
</feature>
<dbReference type="EMBL" id="JACIGE010000005">
    <property type="protein sequence ID" value="MBB4247359.1"/>
    <property type="molecule type" value="Genomic_DNA"/>
</dbReference>
<sequence>MDRDYEPPPQLSPKAIAYDIIASVTLVLGIALIELLITNSGNIPGTVITTIYISELSLSLFSLGYLLKALAYAWDQLSTLIEKIADSKTLPRVQRIFIRTNKILSNVLKIAIKLALLGGAIAIFWMLLIYIFPTLHPRIRSSVFSDPWIYDPPQNHIFSWRYIRFSAICAGLTIFSYFSTLWFLRRHSATK</sequence>
<protein>
    <submittedName>
        <fullName evidence="2">Uncharacterized protein</fullName>
    </submittedName>
</protein>
<evidence type="ECO:0000256" key="1">
    <source>
        <dbReference type="SAM" id="Phobius"/>
    </source>
</evidence>
<dbReference type="AlphaFoldDB" id="A0A840GGN7"/>
<keyword evidence="3" id="KW-1185">Reference proteome</keyword>
<comment type="caution">
    <text evidence="2">The sequence shown here is derived from an EMBL/GenBank/DDBJ whole genome shotgun (WGS) entry which is preliminary data.</text>
</comment>
<gene>
    <name evidence="2" type="ORF">GGD90_001730</name>
</gene>
<accession>A0A840GGN7</accession>
<dbReference type="RefSeq" id="WP_153116125.1">
    <property type="nucleotide sequence ID" value="NZ_JACIGE010000005.1"/>
</dbReference>
<evidence type="ECO:0000313" key="2">
    <source>
        <dbReference type="EMBL" id="MBB4247359.1"/>
    </source>
</evidence>
<dbReference type="Proteomes" id="UP000587070">
    <property type="component" value="Unassembled WGS sequence"/>
</dbReference>
<keyword evidence="1" id="KW-0472">Membrane</keyword>
<organism evidence="2 3">
    <name type="scientific">Rhodocyclus tenuis</name>
    <name type="common">Rhodospirillum tenue</name>
    <dbReference type="NCBI Taxonomy" id="1066"/>
    <lineage>
        <taxon>Bacteria</taxon>
        <taxon>Pseudomonadati</taxon>
        <taxon>Pseudomonadota</taxon>
        <taxon>Betaproteobacteria</taxon>
        <taxon>Rhodocyclales</taxon>
        <taxon>Rhodocyclaceae</taxon>
        <taxon>Rhodocyclus</taxon>
    </lineage>
</organism>
<name>A0A840GGN7_RHOTE</name>
<feature type="transmembrane region" description="Helical" evidence="1">
    <location>
        <begin position="110"/>
        <end position="132"/>
    </location>
</feature>
<keyword evidence="1" id="KW-1133">Transmembrane helix</keyword>
<reference evidence="2 3" key="1">
    <citation type="submission" date="2020-08" db="EMBL/GenBank/DDBJ databases">
        <title>Genome sequencing of Purple Non-Sulfur Bacteria from various extreme environments.</title>
        <authorList>
            <person name="Mayer M."/>
        </authorList>
    </citation>
    <scope>NUCLEOTIDE SEQUENCE [LARGE SCALE GENOMIC DNA]</scope>
    <source>
        <strain evidence="2 3">2761</strain>
    </source>
</reference>
<keyword evidence="1" id="KW-0812">Transmembrane</keyword>
<feature type="transmembrane region" description="Helical" evidence="1">
    <location>
        <begin position="16"/>
        <end position="37"/>
    </location>
</feature>
<proteinExistence type="predicted"/>
<evidence type="ECO:0000313" key="3">
    <source>
        <dbReference type="Proteomes" id="UP000587070"/>
    </source>
</evidence>